<dbReference type="InterPro" id="IPR026590">
    <property type="entry name" value="Ssirtuin_cat_dom"/>
</dbReference>
<dbReference type="PANTHER" id="PTHR11085">
    <property type="entry name" value="NAD-DEPENDENT PROTEIN DEACYLASE SIRTUIN-5, MITOCHONDRIAL-RELATED"/>
    <property type="match status" value="1"/>
</dbReference>
<dbReference type="EC" id="2.3.1.286" evidence="1"/>
<evidence type="ECO:0000259" key="5">
    <source>
        <dbReference type="PROSITE" id="PS50305"/>
    </source>
</evidence>
<dbReference type="InterPro" id="IPR003000">
    <property type="entry name" value="Sirtuin"/>
</dbReference>
<organism evidence="6 7">
    <name type="scientific">Actinobacillus pleuropneumoniae serovar 6 str. Femo</name>
    <dbReference type="NCBI Taxonomy" id="754256"/>
    <lineage>
        <taxon>Bacteria</taxon>
        <taxon>Pseudomonadati</taxon>
        <taxon>Pseudomonadota</taxon>
        <taxon>Gammaproteobacteria</taxon>
        <taxon>Pasteurellales</taxon>
        <taxon>Pasteurellaceae</taxon>
        <taxon>Actinobacillus</taxon>
    </lineage>
</organism>
<dbReference type="PANTHER" id="PTHR11085:SF10">
    <property type="entry name" value="NAD-DEPENDENT PROTEIN DEACYLASE SIRTUIN-5, MITOCHONDRIAL-RELATED"/>
    <property type="match status" value="1"/>
</dbReference>
<evidence type="ECO:0000256" key="2">
    <source>
        <dbReference type="ARBA" id="ARBA00022679"/>
    </source>
</evidence>
<accession>A0A828PWV2</accession>
<proteinExistence type="predicted"/>
<evidence type="ECO:0000256" key="4">
    <source>
        <dbReference type="PROSITE-ProRule" id="PRU00236"/>
    </source>
</evidence>
<gene>
    <name evidence="6" type="ORF">appser6_3860</name>
</gene>
<feature type="domain" description="Deacetylase sirtuin-type" evidence="5">
    <location>
        <begin position="1"/>
        <end position="265"/>
    </location>
</feature>
<dbReference type="InterPro" id="IPR029035">
    <property type="entry name" value="DHS-like_NAD/FAD-binding_dom"/>
</dbReference>
<evidence type="ECO:0000256" key="1">
    <source>
        <dbReference type="ARBA" id="ARBA00012928"/>
    </source>
</evidence>
<dbReference type="Gene3D" id="3.40.50.1220">
    <property type="entry name" value="TPP-binding domain"/>
    <property type="match status" value="1"/>
</dbReference>
<dbReference type="SUPFAM" id="SSF52467">
    <property type="entry name" value="DHS-like NAD/FAD-binding domain"/>
    <property type="match status" value="1"/>
</dbReference>
<keyword evidence="3" id="KW-0520">NAD</keyword>
<name>A0A828PWV2_ACTPL</name>
<sequence>MKNDLDYAISLLAKADGILITAGAGMSTDSGLPDFRSSGGLWNAYPPLEKFHLSFMQIATPKAYIERPDLSYWFWGHRLNQYRKTPPHEGYAILRSWAEKMPNGYFVYTSNVDGAFQKAGFSDERVYEIHGTIFRTQCFYNCEDESWITDFQPITDDQQCRVLNKTPICPYCGEMVRQNVLMFDDYFFCEKHYAPKEIALQNWLKQVNNLVVVELGAGKAIPTVRRFSESTAKAKKAGFIRINKLDAGVPKMHFLSLEMNILEALKMLNTMWQEKQNKTIKNSIKIQRLID</sequence>
<dbReference type="PROSITE" id="PS50305">
    <property type="entry name" value="SIRTUIN"/>
    <property type="match status" value="1"/>
</dbReference>
<evidence type="ECO:0000313" key="7">
    <source>
        <dbReference type="Proteomes" id="UP000005341"/>
    </source>
</evidence>
<keyword evidence="2" id="KW-0808">Transferase</keyword>
<dbReference type="AlphaFoldDB" id="A0A828PWV2"/>
<dbReference type="InterPro" id="IPR050134">
    <property type="entry name" value="NAD-dep_sirtuin_deacylases"/>
</dbReference>
<evidence type="ECO:0000256" key="3">
    <source>
        <dbReference type="ARBA" id="ARBA00023027"/>
    </source>
</evidence>
<comment type="caution">
    <text evidence="6">The sequence shown here is derived from an EMBL/GenBank/DDBJ whole genome shotgun (WGS) entry which is preliminary data.</text>
</comment>
<comment type="caution">
    <text evidence="4">Lacks conserved residue(s) required for the propagation of feature annotation.</text>
</comment>
<dbReference type="Gene3D" id="3.30.1600.10">
    <property type="entry name" value="SIR2/SIRT2 'Small Domain"/>
    <property type="match status" value="1"/>
</dbReference>
<dbReference type="EMBL" id="ADOG01000007">
    <property type="protein sequence ID" value="EFM92570.1"/>
    <property type="molecule type" value="Genomic_DNA"/>
</dbReference>
<dbReference type="Pfam" id="PF02146">
    <property type="entry name" value="SIR2"/>
    <property type="match status" value="1"/>
</dbReference>
<dbReference type="GO" id="GO:0070403">
    <property type="term" value="F:NAD+ binding"/>
    <property type="evidence" value="ECO:0007669"/>
    <property type="project" value="InterPro"/>
</dbReference>
<evidence type="ECO:0000313" key="6">
    <source>
        <dbReference type="EMBL" id="EFM92570.1"/>
    </source>
</evidence>
<dbReference type="RefSeq" id="WP_005607077.1">
    <property type="nucleotide sequence ID" value="NZ_ADOG01000007.1"/>
</dbReference>
<dbReference type="Proteomes" id="UP000005341">
    <property type="component" value="Unassembled WGS sequence"/>
</dbReference>
<dbReference type="InterPro" id="IPR026591">
    <property type="entry name" value="Sirtuin_cat_small_dom_sf"/>
</dbReference>
<dbReference type="GO" id="GO:0017136">
    <property type="term" value="F:histone deacetylase activity, NAD-dependent"/>
    <property type="evidence" value="ECO:0007669"/>
    <property type="project" value="TreeGrafter"/>
</dbReference>
<reference evidence="6 7" key="1">
    <citation type="journal article" date="2010" name="J. Bacteriol.">
        <title>Comparative genomic characterization of Actinobacillus pleuropneumoniae.</title>
        <authorList>
            <person name="Xu Z."/>
            <person name="Chen X."/>
            <person name="Li L."/>
            <person name="Li T."/>
            <person name="Wang S."/>
            <person name="Chen H."/>
            <person name="Zhou R."/>
        </authorList>
    </citation>
    <scope>NUCLEOTIDE SEQUENCE [LARGE SCALE GENOMIC DNA]</scope>
    <source>
        <strain evidence="6 7">Femo</strain>
    </source>
</reference>
<protein>
    <recommendedName>
        <fullName evidence="1">protein acetyllysine N-acetyltransferase</fullName>
        <ecNumber evidence="1">2.3.1.286</ecNumber>
    </recommendedName>
</protein>